<keyword evidence="3" id="KW-1185">Reference proteome</keyword>
<dbReference type="OrthoDB" id="669507at2"/>
<dbReference type="RefSeq" id="WP_144885930.1">
    <property type="nucleotide sequence ID" value="NZ_VLLE01000003.1"/>
</dbReference>
<feature type="chain" id="PRO_5021937947" evidence="1">
    <location>
        <begin position="21"/>
        <end position="133"/>
    </location>
</feature>
<keyword evidence="1" id="KW-0732">Signal</keyword>
<comment type="caution">
    <text evidence="2">The sequence shown here is derived from an EMBL/GenBank/DDBJ whole genome shotgun (WGS) entry which is preliminary data.</text>
</comment>
<accession>A0A562SS38</accession>
<name>A0A562SS38_9BACT</name>
<dbReference type="EMBL" id="VLLE01000003">
    <property type="protein sequence ID" value="TWI83636.1"/>
    <property type="molecule type" value="Genomic_DNA"/>
</dbReference>
<dbReference type="InterPro" id="IPR013783">
    <property type="entry name" value="Ig-like_fold"/>
</dbReference>
<evidence type="ECO:0000313" key="3">
    <source>
        <dbReference type="Proteomes" id="UP000316167"/>
    </source>
</evidence>
<dbReference type="Proteomes" id="UP000316167">
    <property type="component" value="Unassembled WGS sequence"/>
</dbReference>
<dbReference type="AlphaFoldDB" id="A0A562SS38"/>
<evidence type="ECO:0000313" key="2">
    <source>
        <dbReference type="EMBL" id="TWI83636.1"/>
    </source>
</evidence>
<reference evidence="2 3" key="1">
    <citation type="journal article" date="2015" name="Stand. Genomic Sci.">
        <title>Genomic Encyclopedia of Bacterial and Archaeal Type Strains, Phase III: the genomes of soil and plant-associated and newly described type strains.</title>
        <authorList>
            <person name="Whitman W.B."/>
            <person name="Woyke T."/>
            <person name="Klenk H.P."/>
            <person name="Zhou Y."/>
            <person name="Lilburn T.G."/>
            <person name="Beck B.J."/>
            <person name="De Vos P."/>
            <person name="Vandamme P."/>
            <person name="Eisen J.A."/>
            <person name="Garrity G."/>
            <person name="Hugenholtz P."/>
            <person name="Kyrpides N.C."/>
        </authorList>
    </citation>
    <scope>NUCLEOTIDE SEQUENCE [LARGE SCALE GENOMIC DNA]</scope>
    <source>
        <strain evidence="2 3">CGMCC 1.7271</strain>
    </source>
</reference>
<proteinExistence type="predicted"/>
<protein>
    <submittedName>
        <fullName evidence="2">Uncharacterized protein</fullName>
    </submittedName>
</protein>
<sequence length="133" mass="14604">MKAIIIGTALMLSAALSTEASNGVSSTKYVTVKPAAAQQEIGYFRIHRQKDDVSLNWSITSPADVACFIIERSFDGINFYEIDEVGCDGSPTQKYRDATAYPGYLYYRIKVKNSDGTSVTSATEMIRIVSRKG</sequence>
<organism evidence="2 3">
    <name type="scientific">Lacibacter cauensis</name>
    <dbReference type="NCBI Taxonomy" id="510947"/>
    <lineage>
        <taxon>Bacteria</taxon>
        <taxon>Pseudomonadati</taxon>
        <taxon>Bacteroidota</taxon>
        <taxon>Chitinophagia</taxon>
        <taxon>Chitinophagales</taxon>
        <taxon>Chitinophagaceae</taxon>
        <taxon>Lacibacter</taxon>
    </lineage>
</organism>
<evidence type="ECO:0000256" key="1">
    <source>
        <dbReference type="SAM" id="SignalP"/>
    </source>
</evidence>
<feature type="signal peptide" evidence="1">
    <location>
        <begin position="1"/>
        <end position="20"/>
    </location>
</feature>
<gene>
    <name evidence="2" type="ORF">IQ13_1748</name>
</gene>
<dbReference type="Gene3D" id="2.60.40.10">
    <property type="entry name" value="Immunoglobulins"/>
    <property type="match status" value="1"/>
</dbReference>